<organism evidence="16 17">
    <name type="scientific">Sphagnum jensenii</name>
    <dbReference type="NCBI Taxonomy" id="128206"/>
    <lineage>
        <taxon>Eukaryota</taxon>
        <taxon>Viridiplantae</taxon>
        <taxon>Streptophyta</taxon>
        <taxon>Embryophyta</taxon>
        <taxon>Bryophyta</taxon>
        <taxon>Sphagnophytina</taxon>
        <taxon>Sphagnopsida</taxon>
        <taxon>Sphagnales</taxon>
        <taxon>Sphagnaceae</taxon>
        <taxon>Sphagnum</taxon>
    </lineage>
</organism>
<dbReference type="InterPro" id="IPR032675">
    <property type="entry name" value="LRR_dom_sf"/>
</dbReference>
<dbReference type="PROSITE" id="PS00107">
    <property type="entry name" value="PROTEIN_KINASE_ATP"/>
    <property type="match status" value="1"/>
</dbReference>
<feature type="binding site" evidence="14">
    <location>
        <position position="332"/>
    </location>
    <ligand>
        <name>ATP</name>
        <dbReference type="ChEBI" id="CHEBI:30616"/>
    </ligand>
</feature>
<dbReference type="Gene3D" id="3.80.10.10">
    <property type="entry name" value="Ribonuclease Inhibitor"/>
    <property type="match status" value="1"/>
</dbReference>
<keyword evidence="4" id="KW-0433">Leucine-rich repeat</keyword>
<evidence type="ECO:0000256" key="9">
    <source>
        <dbReference type="ARBA" id="ARBA00022777"/>
    </source>
</evidence>
<evidence type="ECO:0000256" key="3">
    <source>
        <dbReference type="ARBA" id="ARBA00022527"/>
    </source>
</evidence>
<evidence type="ECO:0000256" key="12">
    <source>
        <dbReference type="ARBA" id="ARBA00023136"/>
    </source>
</evidence>
<dbReference type="SUPFAM" id="SSF52058">
    <property type="entry name" value="L domain-like"/>
    <property type="match status" value="1"/>
</dbReference>
<dbReference type="PRINTS" id="PR00019">
    <property type="entry name" value="LEURICHRPT"/>
</dbReference>
<feature type="domain" description="Protein kinase" evidence="15">
    <location>
        <begin position="304"/>
        <end position="560"/>
    </location>
</feature>
<dbReference type="Proteomes" id="UP001497522">
    <property type="component" value="Chromosome 18"/>
</dbReference>
<dbReference type="InterPro" id="IPR013210">
    <property type="entry name" value="LRR_N_plant-typ"/>
</dbReference>
<accession>A0ABP1B1F7</accession>
<evidence type="ECO:0000256" key="2">
    <source>
        <dbReference type="ARBA" id="ARBA00008684"/>
    </source>
</evidence>
<dbReference type="InterPro" id="IPR017441">
    <property type="entry name" value="Protein_kinase_ATP_BS"/>
</dbReference>
<dbReference type="EMBL" id="OZ023719">
    <property type="protein sequence ID" value="CAK9868723.1"/>
    <property type="molecule type" value="Genomic_DNA"/>
</dbReference>
<keyword evidence="7" id="KW-0677">Repeat</keyword>
<dbReference type="PANTHER" id="PTHR48056">
    <property type="entry name" value="LRR RECEPTOR-LIKE SERINE/THREONINE-PROTEIN KINASE-RELATED"/>
    <property type="match status" value="1"/>
</dbReference>
<dbReference type="InterPro" id="IPR008271">
    <property type="entry name" value="Ser/Thr_kinase_AS"/>
</dbReference>
<proteinExistence type="inferred from homology"/>
<evidence type="ECO:0000256" key="14">
    <source>
        <dbReference type="PROSITE-ProRule" id="PRU10141"/>
    </source>
</evidence>
<evidence type="ECO:0000256" key="11">
    <source>
        <dbReference type="ARBA" id="ARBA00022989"/>
    </source>
</evidence>
<keyword evidence="9" id="KW-0418">Kinase</keyword>
<reference evidence="16" key="1">
    <citation type="submission" date="2024-03" db="EMBL/GenBank/DDBJ databases">
        <authorList>
            <consortium name="ELIXIR-Norway"/>
            <consortium name="Elixir Norway"/>
        </authorList>
    </citation>
    <scope>NUCLEOTIDE SEQUENCE</scope>
</reference>
<dbReference type="Gene3D" id="3.30.200.20">
    <property type="entry name" value="Phosphorylase Kinase, domain 1"/>
    <property type="match status" value="1"/>
</dbReference>
<keyword evidence="6" id="KW-0812">Transmembrane</keyword>
<keyword evidence="17" id="KW-1185">Reference proteome</keyword>
<keyword evidence="8 14" id="KW-0547">Nucleotide-binding</keyword>
<dbReference type="InterPro" id="IPR050647">
    <property type="entry name" value="Plant_LRR-RLKs"/>
</dbReference>
<dbReference type="Pfam" id="PF08263">
    <property type="entry name" value="LRRNT_2"/>
    <property type="match status" value="1"/>
</dbReference>
<dbReference type="Pfam" id="PF07714">
    <property type="entry name" value="PK_Tyr_Ser-Thr"/>
    <property type="match status" value="1"/>
</dbReference>
<keyword evidence="10 14" id="KW-0067">ATP-binding</keyword>
<keyword evidence="11" id="KW-1133">Transmembrane helix</keyword>
<dbReference type="InterPro" id="IPR001245">
    <property type="entry name" value="Ser-Thr/Tyr_kinase_cat_dom"/>
</dbReference>
<dbReference type="PROSITE" id="PS51450">
    <property type="entry name" value="LRR"/>
    <property type="match status" value="1"/>
</dbReference>
<evidence type="ECO:0000256" key="1">
    <source>
        <dbReference type="ARBA" id="ARBA00004370"/>
    </source>
</evidence>
<comment type="subcellular location">
    <subcellularLocation>
        <location evidence="1">Membrane</location>
    </subcellularLocation>
</comment>
<evidence type="ECO:0000256" key="13">
    <source>
        <dbReference type="ARBA" id="ARBA00023180"/>
    </source>
</evidence>
<name>A0ABP1B1F7_9BRYO</name>
<dbReference type="SMART" id="SM00220">
    <property type="entry name" value="S_TKc"/>
    <property type="match status" value="1"/>
</dbReference>
<dbReference type="Gene3D" id="1.10.510.10">
    <property type="entry name" value="Transferase(Phosphotransferase) domain 1"/>
    <property type="match status" value="1"/>
</dbReference>
<dbReference type="Pfam" id="PF13855">
    <property type="entry name" value="LRR_8"/>
    <property type="match status" value="1"/>
</dbReference>
<evidence type="ECO:0000256" key="10">
    <source>
        <dbReference type="ARBA" id="ARBA00022840"/>
    </source>
</evidence>
<dbReference type="SUPFAM" id="SSF56112">
    <property type="entry name" value="Protein kinase-like (PK-like)"/>
    <property type="match status" value="1"/>
</dbReference>
<evidence type="ECO:0000256" key="6">
    <source>
        <dbReference type="ARBA" id="ARBA00022692"/>
    </source>
</evidence>
<keyword evidence="5" id="KW-0808">Transferase</keyword>
<dbReference type="PANTHER" id="PTHR48056:SF81">
    <property type="entry name" value="RECEPTOR PROTEIN-TYROSINE KINASE CEPR1"/>
    <property type="match status" value="1"/>
</dbReference>
<keyword evidence="13" id="KW-0325">Glycoprotein</keyword>
<dbReference type="InterPro" id="IPR001611">
    <property type="entry name" value="Leu-rich_rpt"/>
</dbReference>
<comment type="similarity">
    <text evidence="2">Belongs to the protein kinase superfamily. Ser/Thr protein kinase family.</text>
</comment>
<dbReference type="PROSITE" id="PS50011">
    <property type="entry name" value="PROTEIN_KINASE_DOM"/>
    <property type="match status" value="1"/>
</dbReference>
<sequence length="627" mass="69619">MFFCRGWKLNSLHSPLSLRECLSNLLFVWALVWGEDDFAVMALWAIRQALQDPQNALATWDKNYISPCTFAYIQCSAEQVVIRVDLPNEQLGGSLSPHFAGLPNLQYLMLQNNNISGPIPWELGNLTQLISLDLSNNNLTGSIPNTLRNLKSLTYLNLNNNKLTGGFPVFLSSITGLSILNLSNNNLAGFVPNVSFPNFSVQGNPRLCGATIKRECLGDAPLPLAAAVNVSETGQSSKGPMASGLALGGAVLVAAVALAVLWRQHNSNQQSFFDVVNEQQEPDVPLGQLKKFHFRDLQIATGNFDSKNLLGQGGFGNVYKGCLTDGSLVAVKRLKGQGSAAAELQFQMEVEIISLAVHRNLLRLRGFCMTPTERLLVYPFMSNGSVASRLRETNIHGKPALDWSTRKRIALGSARGLLYMHEHCDPKIIHRDVKAANILLDEDFEAVVGDFGLAKLLDHCDSHVTTAVRGTVGHIAPEYLSTGQSSEKTDVFSYGVLLLELITGQRAFEFDRLSRHNNMLLLDWVKKCQAEKRLDLLVDVDLKNDYNRMELEEIVQVALLCSQTSPSERPKMSDVVRMLEGEGLVERWEKWWEAEKRRSLEAPSMPHWELIHDSSWDIEATQLSGPR</sequence>
<gene>
    <name evidence="16" type="ORF">CSSPJE1EN2_LOCUS11682</name>
</gene>
<protein>
    <recommendedName>
        <fullName evidence="15">Protein kinase domain-containing protein</fullName>
    </recommendedName>
</protein>
<evidence type="ECO:0000259" key="15">
    <source>
        <dbReference type="PROSITE" id="PS50011"/>
    </source>
</evidence>
<dbReference type="InterPro" id="IPR011009">
    <property type="entry name" value="Kinase-like_dom_sf"/>
</dbReference>
<evidence type="ECO:0000256" key="5">
    <source>
        <dbReference type="ARBA" id="ARBA00022679"/>
    </source>
</evidence>
<keyword evidence="12" id="KW-0472">Membrane</keyword>
<evidence type="ECO:0000256" key="4">
    <source>
        <dbReference type="ARBA" id="ARBA00022614"/>
    </source>
</evidence>
<dbReference type="PROSITE" id="PS00108">
    <property type="entry name" value="PROTEIN_KINASE_ST"/>
    <property type="match status" value="1"/>
</dbReference>
<evidence type="ECO:0000313" key="17">
    <source>
        <dbReference type="Proteomes" id="UP001497522"/>
    </source>
</evidence>
<evidence type="ECO:0000256" key="7">
    <source>
        <dbReference type="ARBA" id="ARBA00022737"/>
    </source>
</evidence>
<evidence type="ECO:0000256" key="8">
    <source>
        <dbReference type="ARBA" id="ARBA00022741"/>
    </source>
</evidence>
<dbReference type="InterPro" id="IPR000719">
    <property type="entry name" value="Prot_kinase_dom"/>
</dbReference>
<keyword evidence="3" id="KW-0723">Serine/threonine-protein kinase</keyword>
<evidence type="ECO:0000313" key="16">
    <source>
        <dbReference type="EMBL" id="CAK9868723.1"/>
    </source>
</evidence>